<dbReference type="InterPro" id="IPR050104">
    <property type="entry name" value="FMN-dep_NADH:Q_OxRdtase_AzoR1"/>
</dbReference>
<gene>
    <name evidence="8" type="primary">azoR2</name>
    <name evidence="6" type="synonym">azoR</name>
    <name evidence="8" type="ORF">CLTHE_31530</name>
</gene>
<evidence type="ECO:0000256" key="3">
    <source>
        <dbReference type="ARBA" id="ARBA00023002"/>
    </source>
</evidence>
<dbReference type="Gene3D" id="3.40.50.360">
    <property type="match status" value="1"/>
</dbReference>
<dbReference type="HAMAP" id="MF_01216">
    <property type="entry name" value="Azoreductase_type1"/>
    <property type="match status" value="1"/>
</dbReference>
<dbReference type="InterPro" id="IPR023048">
    <property type="entry name" value="NADH:quinone_OxRdtase_FMN_depd"/>
</dbReference>
<feature type="binding site" evidence="6">
    <location>
        <begin position="16"/>
        <end position="18"/>
    </location>
    <ligand>
        <name>FMN</name>
        <dbReference type="ChEBI" id="CHEBI:58210"/>
    </ligand>
</feature>
<name>A0A1V4SL58_9CLOT</name>
<reference evidence="8 9" key="1">
    <citation type="submission" date="2016-02" db="EMBL/GenBank/DDBJ databases">
        <title>Genome sequence of Clostridium thermobutyricum DSM 4928.</title>
        <authorList>
            <person name="Poehlein A."/>
            <person name="Daniel R."/>
        </authorList>
    </citation>
    <scope>NUCLEOTIDE SEQUENCE [LARGE SCALE GENOMIC DNA]</scope>
    <source>
        <strain evidence="8 9">DSM 4928</strain>
    </source>
</reference>
<comment type="function">
    <text evidence="6">Quinone reductase that provides resistance to thiol-specific stress caused by electrophilic quinones.</text>
</comment>
<comment type="catalytic activity">
    <reaction evidence="6">
        <text>2 a quinone + NADH + H(+) = 2 a 1,4-benzosemiquinone + NAD(+)</text>
        <dbReference type="Rhea" id="RHEA:65952"/>
        <dbReference type="ChEBI" id="CHEBI:15378"/>
        <dbReference type="ChEBI" id="CHEBI:57540"/>
        <dbReference type="ChEBI" id="CHEBI:57945"/>
        <dbReference type="ChEBI" id="CHEBI:132124"/>
        <dbReference type="ChEBI" id="CHEBI:134225"/>
    </reaction>
</comment>
<keyword evidence="1 6" id="KW-0285">Flavoprotein</keyword>
<comment type="cofactor">
    <cofactor evidence="6">
        <name>FMN</name>
        <dbReference type="ChEBI" id="CHEBI:58210"/>
    </cofactor>
    <text evidence="6">Binds 1 FMN per subunit.</text>
</comment>
<dbReference type="InterPro" id="IPR029039">
    <property type="entry name" value="Flavoprotein-like_sf"/>
</dbReference>
<dbReference type="PANTHER" id="PTHR43741:SF4">
    <property type="entry name" value="FMN-DEPENDENT NADH:QUINONE OXIDOREDUCTASE"/>
    <property type="match status" value="1"/>
</dbReference>
<dbReference type="Pfam" id="PF02525">
    <property type="entry name" value="Flavodoxin_2"/>
    <property type="match status" value="1"/>
</dbReference>
<dbReference type="AlphaFoldDB" id="A0A1V4SL58"/>
<dbReference type="GO" id="GO:0016655">
    <property type="term" value="F:oxidoreductase activity, acting on NAD(P)H, quinone or similar compound as acceptor"/>
    <property type="evidence" value="ECO:0007669"/>
    <property type="project" value="InterPro"/>
</dbReference>
<evidence type="ECO:0000313" key="8">
    <source>
        <dbReference type="EMBL" id="OPX44629.1"/>
    </source>
</evidence>
<dbReference type="InterPro" id="IPR003680">
    <property type="entry name" value="Flavodoxin_fold"/>
</dbReference>
<dbReference type="PANTHER" id="PTHR43741">
    <property type="entry name" value="FMN-DEPENDENT NADH-AZOREDUCTASE 1"/>
    <property type="match status" value="1"/>
</dbReference>
<evidence type="ECO:0000256" key="2">
    <source>
        <dbReference type="ARBA" id="ARBA00022643"/>
    </source>
</evidence>
<dbReference type="RefSeq" id="WP_002599241.1">
    <property type="nucleotide sequence ID" value="NZ_LTAY01000111.1"/>
</dbReference>
<comment type="subunit">
    <text evidence="6">Homodimer.</text>
</comment>
<dbReference type="GO" id="GO:0010181">
    <property type="term" value="F:FMN binding"/>
    <property type="evidence" value="ECO:0007669"/>
    <property type="project" value="UniProtKB-UniRule"/>
</dbReference>
<evidence type="ECO:0000256" key="6">
    <source>
        <dbReference type="HAMAP-Rule" id="MF_01216"/>
    </source>
</evidence>
<evidence type="ECO:0000313" key="9">
    <source>
        <dbReference type="Proteomes" id="UP000191448"/>
    </source>
</evidence>
<comment type="catalytic activity">
    <reaction evidence="5">
        <text>N,N-dimethyl-1,4-phenylenediamine + anthranilate + 2 NAD(+) = 2-(4-dimethylaminophenyl)diazenylbenzoate + 2 NADH + 2 H(+)</text>
        <dbReference type="Rhea" id="RHEA:55872"/>
        <dbReference type="ChEBI" id="CHEBI:15378"/>
        <dbReference type="ChEBI" id="CHEBI:15783"/>
        <dbReference type="ChEBI" id="CHEBI:16567"/>
        <dbReference type="ChEBI" id="CHEBI:57540"/>
        <dbReference type="ChEBI" id="CHEBI:57945"/>
        <dbReference type="ChEBI" id="CHEBI:71579"/>
        <dbReference type="EC" id="1.7.1.17"/>
    </reaction>
    <physiologicalReaction direction="right-to-left" evidence="5">
        <dbReference type="Rhea" id="RHEA:55874"/>
    </physiologicalReaction>
</comment>
<comment type="caution">
    <text evidence="6">Lacks conserved residue(s) required for the propagation of feature annotation.</text>
</comment>
<dbReference type="EC" id="1.6.5.-" evidence="6"/>
<evidence type="ECO:0000256" key="5">
    <source>
        <dbReference type="ARBA" id="ARBA00048542"/>
    </source>
</evidence>
<comment type="function">
    <text evidence="6">Also exhibits azoreductase activity. Catalyzes the reductive cleavage of the azo bond in aromatic azo compounds to the corresponding amines.</text>
</comment>
<dbReference type="GO" id="GO:0016652">
    <property type="term" value="F:oxidoreductase activity, acting on NAD(P)H as acceptor"/>
    <property type="evidence" value="ECO:0007669"/>
    <property type="project" value="UniProtKB-UniRule"/>
</dbReference>
<feature type="domain" description="Flavodoxin-like fold" evidence="7">
    <location>
        <begin position="1"/>
        <end position="202"/>
    </location>
</feature>
<feature type="binding site" evidence="6">
    <location>
        <begin position="145"/>
        <end position="148"/>
    </location>
    <ligand>
        <name>FMN</name>
        <dbReference type="ChEBI" id="CHEBI:58210"/>
    </ligand>
</feature>
<organism evidence="8 9">
    <name type="scientific">Clostridium thermobutyricum DSM 4928</name>
    <dbReference type="NCBI Taxonomy" id="1121339"/>
    <lineage>
        <taxon>Bacteria</taxon>
        <taxon>Bacillati</taxon>
        <taxon>Bacillota</taxon>
        <taxon>Clostridia</taxon>
        <taxon>Eubacteriales</taxon>
        <taxon>Clostridiaceae</taxon>
        <taxon>Clostridium</taxon>
    </lineage>
</organism>
<dbReference type="OrthoDB" id="9805013at2"/>
<evidence type="ECO:0000259" key="7">
    <source>
        <dbReference type="Pfam" id="PF02525"/>
    </source>
</evidence>
<sequence length="212" mass="24459">MKILYIIANSKSEEESSSRKVSRELINMLMKFHPESKLEELNLYENKIPRLEARYFESRNCIVQRKDSLTQEENDNVDRINELVNQFISADVYIIAAPLWNMSFPSPLKEYLDCIIQQGKTIDISEKGVKGLLGDKERRMIYVQSSGGHLPIILKNKMSQGIKYVEDLMNIIGIKKFEELLVDGTGFTVESKREAEEKAIAKILPLLKSFRK</sequence>
<keyword evidence="3 6" id="KW-0560">Oxidoreductase</keyword>
<keyword evidence="4 6" id="KW-0520">NAD</keyword>
<dbReference type="EMBL" id="LTAY01000111">
    <property type="protein sequence ID" value="OPX44629.1"/>
    <property type="molecule type" value="Genomic_DNA"/>
</dbReference>
<proteinExistence type="inferred from homology"/>
<dbReference type="EC" id="1.7.1.17" evidence="6"/>
<evidence type="ECO:0000256" key="1">
    <source>
        <dbReference type="ARBA" id="ARBA00022630"/>
    </source>
</evidence>
<dbReference type="SUPFAM" id="SSF52218">
    <property type="entry name" value="Flavoproteins"/>
    <property type="match status" value="1"/>
</dbReference>
<comment type="caution">
    <text evidence="8">The sequence shown here is derived from an EMBL/GenBank/DDBJ whole genome shotgun (WGS) entry which is preliminary data.</text>
</comment>
<keyword evidence="2 6" id="KW-0288">FMN</keyword>
<dbReference type="Proteomes" id="UP000191448">
    <property type="component" value="Unassembled WGS sequence"/>
</dbReference>
<protein>
    <recommendedName>
        <fullName evidence="6">FMN dependent NADH:quinone oxidoreductase</fullName>
        <ecNumber evidence="6">1.6.5.-</ecNumber>
    </recommendedName>
    <alternativeName>
        <fullName evidence="6">Azo-dye reductase</fullName>
    </alternativeName>
    <alternativeName>
        <fullName evidence="6">FMN-dependent NADH-azo compound oxidoreductase</fullName>
    </alternativeName>
    <alternativeName>
        <fullName evidence="6">FMN-dependent NADH-azoreductase</fullName>
        <ecNumber evidence="6">1.7.1.17</ecNumber>
    </alternativeName>
</protein>
<evidence type="ECO:0000256" key="4">
    <source>
        <dbReference type="ARBA" id="ARBA00023027"/>
    </source>
</evidence>
<comment type="similarity">
    <text evidence="6">Belongs to the azoreductase type 1 family.</text>
</comment>
<dbReference type="GO" id="GO:0009055">
    <property type="term" value="F:electron transfer activity"/>
    <property type="evidence" value="ECO:0007669"/>
    <property type="project" value="UniProtKB-UniRule"/>
</dbReference>
<accession>A0A1V4SL58</accession>